<accession>A0A4S8PUI8</accession>
<evidence type="ECO:0000256" key="3">
    <source>
        <dbReference type="ARBA" id="ARBA00022989"/>
    </source>
</evidence>
<dbReference type="Proteomes" id="UP000308760">
    <property type="component" value="Unassembled WGS sequence"/>
</dbReference>
<dbReference type="InterPro" id="IPR032808">
    <property type="entry name" value="DoxX"/>
</dbReference>
<gene>
    <name evidence="6" type="ORF">FAB82_25800</name>
</gene>
<dbReference type="GO" id="GO:0016020">
    <property type="term" value="C:membrane"/>
    <property type="evidence" value="ECO:0007669"/>
    <property type="project" value="UniProtKB-SubCell"/>
</dbReference>
<dbReference type="EMBL" id="STGY01000083">
    <property type="protein sequence ID" value="THV33555.1"/>
    <property type="molecule type" value="Genomic_DNA"/>
</dbReference>
<evidence type="ECO:0000256" key="4">
    <source>
        <dbReference type="ARBA" id="ARBA00023136"/>
    </source>
</evidence>
<proteinExistence type="predicted"/>
<dbReference type="OrthoDB" id="3576439at2"/>
<feature type="transmembrane region" description="Helical" evidence="5">
    <location>
        <begin position="122"/>
        <end position="141"/>
    </location>
</feature>
<comment type="caution">
    <text evidence="6">The sequence shown here is derived from an EMBL/GenBank/DDBJ whole genome shotgun (WGS) entry which is preliminary data.</text>
</comment>
<feature type="transmembrane region" description="Helical" evidence="5">
    <location>
        <begin position="98"/>
        <end position="116"/>
    </location>
</feature>
<keyword evidence="4 5" id="KW-0472">Membrane</keyword>
<evidence type="ECO:0000256" key="1">
    <source>
        <dbReference type="ARBA" id="ARBA00004141"/>
    </source>
</evidence>
<evidence type="ECO:0000256" key="5">
    <source>
        <dbReference type="SAM" id="Phobius"/>
    </source>
</evidence>
<reference evidence="7" key="1">
    <citation type="submission" date="2019-04" db="EMBL/GenBank/DDBJ databases">
        <title>Nocardioides xinjiangensis sp. nov.</title>
        <authorList>
            <person name="Liu S."/>
        </authorList>
    </citation>
    <scope>NUCLEOTIDE SEQUENCE [LARGE SCALE GENOMIC DNA]</scope>
    <source>
        <strain evidence="7">18</strain>
    </source>
</reference>
<keyword evidence="3 5" id="KW-1133">Transmembrane helix</keyword>
<evidence type="ECO:0000256" key="2">
    <source>
        <dbReference type="ARBA" id="ARBA00022692"/>
    </source>
</evidence>
<dbReference type="RefSeq" id="WP_136537436.1">
    <property type="nucleotide sequence ID" value="NZ_STGY01000083.1"/>
</dbReference>
<organism evidence="6 7">
    <name type="scientific">Glycomyces buryatensis</name>
    <dbReference type="NCBI Taxonomy" id="2570927"/>
    <lineage>
        <taxon>Bacteria</taxon>
        <taxon>Bacillati</taxon>
        <taxon>Actinomycetota</taxon>
        <taxon>Actinomycetes</taxon>
        <taxon>Glycomycetales</taxon>
        <taxon>Glycomycetaceae</taxon>
        <taxon>Glycomyces</taxon>
    </lineage>
</organism>
<reference evidence="6 7" key="2">
    <citation type="submission" date="2019-05" db="EMBL/GenBank/DDBJ databases">
        <title>Glycomyces buryatensis sp. nov.</title>
        <authorList>
            <person name="Nikitina E."/>
        </authorList>
    </citation>
    <scope>NUCLEOTIDE SEQUENCE [LARGE SCALE GENOMIC DNA]</scope>
    <source>
        <strain evidence="6 7">18</strain>
    </source>
</reference>
<name>A0A4S8PUI8_9ACTN</name>
<dbReference type="Pfam" id="PF13564">
    <property type="entry name" value="DoxX_2"/>
    <property type="match status" value="1"/>
</dbReference>
<protein>
    <submittedName>
        <fullName evidence="6">DoxX family protein</fullName>
    </submittedName>
</protein>
<evidence type="ECO:0000313" key="6">
    <source>
        <dbReference type="EMBL" id="THV33555.1"/>
    </source>
</evidence>
<dbReference type="AlphaFoldDB" id="A0A4S8PUI8"/>
<evidence type="ECO:0000313" key="7">
    <source>
        <dbReference type="Proteomes" id="UP000308760"/>
    </source>
</evidence>
<keyword evidence="7" id="KW-1185">Reference proteome</keyword>
<feature type="transmembrane region" description="Helical" evidence="5">
    <location>
        <begin position="73"/>
        <end position="91"/>
    </location>
</feature>
<keyword evidence="2 5" id="KW-0812">Transmembrane</keyword>
<comment type="subcellular location">
    <subcellularLocation>
        <location evidence="1">Membrane</location>
        <topology evidence="1">Multi-pass membrane protein</topology>
    </subcellularLocation>
</comment>
<feature type="transmembrane region" description="Helical" evidence="5">
    <location>
        <begin position="35"/>
        <end position="53"/>
    </location>
</feature>
<sequence length="156" mass="16308">MTAQTANATFTVIGNPTTTATVNAVARTPRRGWNITLWAFQVLLSAFFVWAAVPKLAGAEAAVAGFEAMGAAPWFRILTGAVELAGAIGLVIPRLSSLAAGGLALVMVCASYTNLVVMDAPLAMLTPTAVLCALFVAIAWARRAETGRLLALLHRR</sequence>